<dbReference type="AlphaFoldDB" id="A0A429ZWF2"/>
<name>A0A429ZWF2_9ENTE</name>
<evidence type="ECO:0000313" key="1">
    <source>
        <dbReference type="EMBL" id="RST98150.1"/>
    </source>
</evidence>
<keyword evidence="2" id="KW-1185">Reference proteome</keyword>
<dbReference type="EMBL" id="NGJS01000013">
    <property type="protein sequence ID" value="RST98150.1"/>
    <property type="molecule type" value="Genomic_DNA"/>
</dbReference>
<reference evidence="1 2" key="1">
    <citation type="submission" date="2017-05" db="EMBL/GenBank/DDBJ databases">
        <title>Vagococcus spp. assemblies.</title>
        <authorList>
            <person name="Gulvik C.A."/>
        </authorList>
    </citation>
    <scope>NUCLEOTIDE SEQUENCE [LARGE SCALE GENOMIC DNA]</scope>
    <source>
        <strain evidence="1 2">SS1995</strain>
    </source>
</reference>
<protein>
    <submittedName>
        <fullName evidence="1">Uncharacterized protein</fullName>
    </submittedName>
</protein>
<proteinExistence type="predicted"/>
<sequence>MIKLNNYYYDRGIQKYNGFYLFEHMREVDVDQKIRDNLITAETEMTESDIFEIIDYSLYKDLEIIIQLNLRDMEGGYMPDIRGKLMGYDEDYLYIEDMTIQLNQIRHISLEEAKAWYNK</sequence>
<evidence type="ECO:0000313" key="2">
    <source>
        <dbReference type="Proteomes" id="UP000287857"/>
    </source>
</evidence>
<gene>
    <name evidence="1" type="ORF">CBF37_08950</name>
</gene>
<organism evidence="1 2">
    <name type="scientific">Vagococcus vulneris</name>
    <dbReference type="NCBI Taxonomy" id="1977869"/>
    <lineage>
        <taxon>Bacteria</taxon>
        <taxon>Bacillati</taxon>
        <taxon>Bacillota</taxon>
        <taxon>Bacilli</taxon>
        <taxon>Lactobacillales</taxon>
        <taxon>Enterococcaceae</taxon>
        <taxon>Vagococcus</taxon>
    </lineage>
</organism>
<dbReference type="Proteomes" id="UP000287857">
    <property type="component" value="Unassembled WGS sequence"/>
</dbReference>
<dbReference type="RefSeq" id="WP_125984409.1">
    <property type="nucleotide sequence ID" value="NZ_NGJS01000013.1"/>
</dbReference>
<accession>A0A429ZWF2</accession>
<dbReference type="OrthoDB" id="1644322at2"/>
<comment type="caution">
    <text evidence="1">The sequence shown here is derived from an EMBL/GenBank/DDBJ whole genome shotgun (WGS) entry which is preliminary data.</text>
</comment>